<dbReference type="NCBIfam" id="TIGR01899">
    <property type="entry name" value="cas_TM1807_csm5"/>
    <property type="match status" value="1"/>
</dbReference>
<evidence type="ECO:0000256" key="2">
    <source>
        <dbReference type="ARBA" id="ARBA00005772"/>
    </source>
</evidence>
<evidence type="ECO:0000259" key="9">
    <source>
        <dbReference type="Pfam" id="PF03787"/>
    </source>
</evidence>
<feature type="domain" description="Csm4 C-terminal" evidence="10">
    <location>
        <begin position="217"/>
        <end position="305"/>
    </location>
</feature>
<comment type="function">
    <text evidence="1">This subunit might be involved in maturation of a crRNA intermediate to its mature form.</text>
</comment>
<dbReference type="Pfam" id="PF03787">
    <property type="entry name" value="RAMPs"/>
    <property type="match status" value="2"/>
</dbReference>
<evidence type="ECO:0000256" key="5">
    <source>
        <dbReference type="ARBA" id="ARBA00016113"/>
    </source>
</evidence>
<dbReference type="AlphaFoldDB" id="A0A174H5J9"/>
<evidence type="ECO:0000256" key="6">
    <source>
        <dbReference type="ARBA" id="ARBA00022884"/>
    </source>
</evidence>
<dbReference type="PANTHER" id="PTHR38007:SF1">
    <property type="entry name" value="CRISPR SYSTEM CMS PROTEIN CSM5"/>
    <property type="match status" value="1"/>
</dbReference>
<name>A0A174H5J9_9FIRM</name>
<sequence length="677" mass="77293">MFYKILKLHFLTGVHIGNGMLTDGEFVIHADTIFSALCLEAMHLPDGIKKLVEKCKNGSIRFSDGLPYIEDRYYIPKPYMAFDVKDDGNSIKKKAFKKLKYIPLNKLDVYEEGKLDAVAEVDLFKNLGKYEMRSNAMVGRGEDAEPYHVGVYHFGKKNGLYLCAAFETKEDENYFSMLLNAVGLVGIGGKRSGGFGKFQVEVLECPAEFLNRLNNSNYKKYISLSISLPREQEMEIACQNASYLLVKRSGFVYSDTYSPNFQKKKTLYYFAAGSCFENMYEGDIYDVSCGGKHSVYRYGLPFFLGGEFVNSYLKNYTIELATLAPVFIGSGEQLGKKEYIYDKYEKKVWIFDRKTLYKHILEENLSDAYESYILGKNGDLYVWMKKNNISKSKYSTWAKYCLDCSYAELSERNRDISLFVKDSYGLPYIPGSSLKGAIRTVLLGYKLSMNPPTGQLQSDIKYNSKARRRNELARNLRRPSQMLEETFHTLKREKVKKENAVCDELSGLRISDSRPLNTKDLILCQKIDKGIDGKDQMLPTFRECLKPEIKICFDMTIDESICNYKKSDILEAVAYFFDNANKQYKKYGALSQDRKCVITIGGGAGYISKTVPYNIYPDREAVQVVSNILEVSAPRHGHKNDVKRGVSPHTLKITKYGGRIYQFGQCEIKITENETPL</sequence>
<dbReference type="NCBIfam" id="TIGR01903">
    <property type="entry name" value="cas5_csm4"/>
    <property type="match status" value="1"/>
</dbReference>
<evidence type="ECO:0000313" key="12">
    <source>
        <dbReference type="Proteomes" id="UP000095679"/>
    </source>
</evidence>
<dbReference type="GO" id="GO:0051607">
    <property type="term" value="P:defense response to virus"/>
    <property type="evidence" value="ECO:0007669"/>
    <property type="project" value="UniProtKB-KW"/>
</dbReference>
<protein>
    <recommendedName>
        <fullName evidence="4">CRISPR system Cms protein Csm4</fullName>
    </recommendedName>
    <alternativeName>
        <fullName evidence="5">CRISPR system Cms protein Csm5</fullName>
    </alternativeName>
    <alternativeName>
        <fullName evidence="8">CRISPR type III A-associated protein Csm5</fullName>
    </alternativeName>
</protein>
<feature type="domain" description="CRISPR type III-associated protein" evidence="9">
    <location>
        <begin position="320"/>
        <end position="561"/>
    </location>
</feature>
<dbReference type="GO" id="GO:0003723">
    <property type="term" value="F:RNA binding"/>
    <property type="evidence" value="ECO:0007669"/>
    <property type="project" value="UniProtKB-KW"/>
</dbReference>
<dbReference type="Pfam" id="PF17953">
    <property type="entry name" value="Csm4_C"/>
    <property type="match status" value="1"/>
</dbReference>
<organism evidence="11 12">
    <name type="scientific">Anaerobutyricum hallii</name>
    <dbReference type="NCBI Taxonomy" id="39488"/>
    <lineage>
        <taxon>Bacteria</taxon>
        <taxon>Bacillati</taxon>
        <taxon>Bacillota</taxon>
        <taxon>Clostridia</taxon>
        <taxon>Lachnospirales</taxon>
        <taxon>Lachnospiraceae</taxon>
        <taxon>Anaerobutyricum</taxon>
    </lineage>
</organism>
<comment type="similarity">
    <text evidence="3">Belongs to the CRISPR-associated Csm5 family.</text>
</comment>
<dbReference type="RefSeq" id="WP_055299157.1">
    <property type="nucleotide sequence ID" value="NZ_BLYK01000020.1"/>
</dbReference>
<feature type="domain" description="CRISPR type III-associated protein" evidence="9">
    <location>
        <begin position="7"/>
        <end position="198"/>
    </location>
</feature>
<evidence type="ECO:0000256" key="3">
    <source>
        <dbReference type="ARBA" id="ARBA00006680"/>
    </source>
</evidence>
<accession>A0A174H5J9</accession>
<dbReference type="InterPro" id="IPR005537">
    <property type="entry name" value="RAMP_III_fam"/>
</dbReference>
<evidence type="ECO:0000256" key="1">
    <source>
        <dbReference type="ARBA" id="ARBA00003088"/>
    </source>
</evidence>
<dbReference type="EMBL" id="CYZL01000021">
    <property type="protein sequence ID" value="CUO70173.1"/>
    <property type="molecule type" value="Genomic_DNA"/>
</dbReference>
<gene>
    <name evidence="11" type="ORF">ERS852450_02244</name>
</gene>
<dbReference type="InterPro" id="IPR005510">
    <property type="entry name" value="Csm4"/>
</dbReference>
<dbReference type="InterPro" id="IPR040932">
    <property type="entry name" value="Csm4_C"/>
</dbReference>
<dbReference type="Proteomes" id="UP000095679">
    <property type="component" value="Unassembled WGS sequence"/>
</dbReference>
<dbReference type="InterPro" id="IPR010173">
    <property type="entry name" value="CRISPR-assoc_Csm5"/>
</dbReference>
<evidence type="ECO:0000256" key="4">
    <source>
        <dbReference type="ARBA" id="ARBA00016109"/>
    </source>
</evidence>
<evidence type="ECO:0000313" key="11">
    <source>
        <dbReference type="EMBL" id="CUO70173.1"/>
    </source>
</evidence>
<comment type="similarity">
    <text evidence="2">Belongs to the CRISPR-associated Csm4 family.</text>
</comment>
<proteinExistence type="inferred from homology"/>
<keyword evidence="6" id="KW-0694">RNA-binding</keyword>
<keyword evidence="7" id="KW-0051">Antiviral defense</keyword>
<dbReference type="PANTHER" id="PTHR38007">
    <property type="entry name" value="CRISPR SYSTEM CMS PROTEIN CSM5"/>
    <property type="match status" value="1"/>
</dbReference>
<evidence type="ECO:0000256" key="7">
    <source>
        <dbReference type="ARBA" id="ARBA00023118"/>
    </source>
</evidence>
<evidence type="ECO:0000256" key="8">
    <source>
        <dbReference type="ARBA" id="ARBA00031720"/>
    </source>
</evidence>
<reference evidence="11 12" key="1">
    <citation type="submission" date="2015-09" db="EMBL/GenBank/DDBJ databases">
        <authorList>
            <consortium name="Pathogen Informatics"/>
        </authorList>
    </citation>
    <scope>NUCLEOTIDE SEQUENCE [LARGE SCALE GENOMIC DNA]</scope>
    <source>
        <strain evidence="11 12">2789STDY5834835</strain>
    </source>
</reference>
<evidence type="ECO:0000259" key="10">
    <source>
        <dbReference type="Pfam" id="PF17953"/>
    </source>
</evidence>